<comment type="caution">
    <text evidence="2">The sequence shown here is derived from an EMBL/GenBank/DDBJ whole genome shotgun (WGS) entry which is preliminary data.</text>
</comment>
<dbReference type="Proteomes" id="UP001642464">
    <property type="component" value="Unassembled WGS sequence"/>
</dbReference>
<feature type="compositionally biased region" description="Polar residues" evidence="1">
    <location>
        <begin position="184"/>
        <end position="223"/>
    </location>
</feature>
<dbReference type="EMBL" id="CAXAMM010014558">
    <property type="protein sequence ID" value="CAK9034088.1"/>
    <property type="molecule type" value="Genomic_DNA"/>
</dbReference>
<gene>
    <name evidence="2" type="ORF">SCF082_LOCUS20747</name>
</gene>
<keyword evidence="3" id="KW-1185">Reference proteome</keyword>
<evidence type="ECO:0000313" key="3">
    <source>
        <dbReference type="Proteomes" id="UP001642464"/>
    </source>
</evidence>
<dbReference type="SUPFAM" id="SSF53335">
    <property type="entry name" value="S-adenosyl-L-methionine-dependent methyltransferases"/>
    <property type="match status" value="1"/>
</dbReference>
<evidence type="ECO:0000256" key="1">
    <source>
        <dbReference type="SAM" id="MobiDB-lite"/>
    </source>
</evidence>
<accession>A0ABP0L589</accession>
<sequence>MDMYLDPQLHREVHQSGEKTWIFKFKDHRANRWHEWCYVRERKGSDRQEMTSGQRASPMGAIFTAAGGPITFRRLTKSQKPAIGSVGQWRMADDGNSFEFRNWACCFGANLLPRLVWTLDLSYAPHIVFREQHRSMLLMGCLDEFFLLPPPSLPPPQVPRVIPLGWEPPQVVLAIREDPAANAGSMTSQPSASAGSMTSQPSASAGSMTSQPSRANAASMTSQPSAANYAASMTSQPSAANAASMTSQPSASPAGLSNDEFIRCCPKPERFREANPLHPEAGQDGFQRGSRKRNAQKETMTVVFEADDQQSESSESSVEGPEEEDIVIPREPLEEDQELRLHILGMTGFWTSSIETNFASKLSELPTHWLPPGTIRMLYHKFQLECQVKEASCSYGLSSVPVTFSGGLKTDETGIHAFIFMRFRYPKTSVHLPAEGLPIRFRSILSTYTWPKQFLSVIAHEYGEQWLINRLKTWKWSMSTAFSGVGAILSLQNAARKFLFDRSRDRKGLKTNHVTLTSSCEIMKPCQQILRDTYGHCNYPGIMGVCLDHGNRNFCSTHQKLCKNVECKGLMLETFENLGPVCVSFSAMGKRLQEQDIAFATHEQYYKEYTKCNDLLILENVPEYKEKLVASHLGPSWAMDSTRLDPRIFGMGVSRPRVYIICWRKNVLKWTADFRLDEFVWALAAKPVLTAGNYFWQKIPETTLTAAEERNLMDYRAMANMAYPDLTQYPKNGRPRGELRDGSLMALTTNCSKFFSEEHHRFMEPTELLSAQTLPTTRLQERACLAPKLEIKGVNQNLIPKFAGNSMSTPCVGCVLLAALCGLERI</sequence>
<feature type="compositionally biased region" description="Basic and acidic residues" evidence="1">
    <location>
        <begin position="260"/>
        <end position="275"/>
    </location>
</feature>
<name>A0ABP0L589_9DINO</name>
<feature type="region of interest" description="Disordered" evidence="1">
    <location>
        <begin position="182"/>
        <end position="223"/>
    </location>
</feature>
<reference evidence="2 3" key="1">
    <citation type="submission" date="2024-02" db="EMBL/GenBank/DDBJ databases">
        <authorList>
            <person name="Chen Y."/>
            <person name="Shah S."/>
            <person name="Dougan E. K."/>
            <person name="Thang M."/>
            <person name="Chan C."/>
        </authorList>
    </citation>
    <scope>NUCLEOTIDE SEQUENCE [LARGE SCALE GENOMIC DNA]</scope>
</reference>
<proteinExistence type="predicted"/>
<dbReference type="Gene3D" id="3.40.50.150">
    <property type="entry name" value="Vaccinia Virus protein VP39"/>
    <property type="match status" value="1"/>
</dbReference>
<organism evidence="2 3">
    <name type="scientific">Durusdinium trenchii</name>
    <dbReference type="NCBI Taxonomy" id="1381693"/>
    <lineage>
        <taxon>Eukaryota</taxon>
        <taxon>Sar</taxon>
        <taxon>Alveolata</taxon>
        <taxon>Dinophyceae</taxon>
        <taxon>Suessiales</taxon>
        <taxon>Symbiodiniaceae</taxon>
        <taxon>Durusdinium</taxon>
    </lineage>
</organism>
<feature type="compositionally biased region" description="Polar residues" evidence="1">
    <location>
        <begin position="240"/>
        <end position="251"/>
    </location>
</feature>
<evidence type="ECO:0000313" key="2">
    <source>
        <dbReference type="EMBL" id="CAK9034088.1"/>
    </source>
</evidence>
<protein>
    <submittedName>
        <fullName evidence="2">PABC domain-containing protein</fullName>
    </submittedName>
</protein>
<feature type="region of interest" description="Disordered" evidence="1">
    <location>
        <begin position="240"/>
        <end position="332"/>
    </location>
</feature>
<dbReference type="InterPro" id="IPR029063">
    <property type="entry name" value="SAM-dependent_MTases_sf"/>
</dbReference>